<proteinExistence type="predicted"/>
<comment type="caution">
    <text evidence="1">The sequence shown here is derived from an EMBL/GenBank/DDBJ whole genome shotgun (WGS) entry which is preliminary data.</text>
</comment>
<dbReference type="AlphaFoldDB" id="A0A1R2BDN9"/>
<sequence length="160" mass="18880">MDIKELIDCLGHLGVQVQKNSTIHRPFLNTLEETSAKIQKLHQTLSSLNDSTSSAEIQCYERYISSISNKIINENTILVMKLLQILQQKIKLYAKKSYSNTPENHHEKLVKIIHVCKRIENDMSKKKPYLSMDQEFWRILYRIIKYEQILRARCLLYNNV</sequence>
<reference evidence="1 2" key="1">
    <citation type="submission" date="2016-11" db="EMBL/GenBank/DDBJ databases">
        <title>The macronuclear genome of Stentor coeruleus: a giant cell with tiny introns.</title>
        <authorList>
            <person name="Slabodnick M."/>
            <person name="Ruby J.G."/>
            <person name="Reiff S.B."/>
            <person name="Swart E.C."/>
            <person name="Gosai S."/>
            <person name="Prabakaran S."/>
            <person name="Witkowska E."/>
            <person name="Larue G.E."/>
            <person name="Fisher S."/>
            <person name="Freeman R.M."/>
            <person name="Gunawardena J."/>
            <person name="Chu W."/>
            <person name="Stover N.A."/>
            <person name="Gregory B.D."/>
            <person name="Nowacki M."/>
            <person name="Derisi J."/>
            <person name="Roy S.W."/>
            <person name="Marshall W.F."/>
            <person name="Sood P."/>
        </authorList>
    </citation>
    <scope>NUCLEOTIDE SEQUENCE [LARGE SCALE GENOMIC DNA]</scope>
    <source>
        <strain evidence="1">WM001</strain>
    </source>
</reference>
<name>A0A1R2BDN9_9CILI</name>
<protein>
    <submittedName>
        <fullName evidence="1">Uncharacterized protein</fullName>
    </submittedName>
</protein>
<accession>A0A1R2BDN9</accession>
<dbReference type="Proteomes" id="UP000187209">
    <property type="component" value="Unassembled WGS sequence"/>
</dbReference>
<keyword evidence="2" id="KW-1185">Reference proteome</keyword>
<evidence type="ECO:0000313" key="1">
    <source>
        <dbReference type="EMBL" id="OMJ74891.1"/>
    </source>
</evidence>
<gene>
    <name evidence="1" type="ORF">SteCoe_26098</name>
</gene>
<organism evidence="1 2">
    <name type="scientific">Stentor coeruleus</name>
    <dbReference type="NCBI Taxonomy" id="5963"/>
    <lineage>
        <taxon>Eukaryota</taxon>
        <taxon>Sar</taxon>
        <taxon>Alveolata</taxon>
        <taxon>Ciliophora</taxon>
        <taxon>Postciliodesmatophora</taxon>
        <taxon>Heterotrichea</taxon>
        <taxon>Heterotrichida</taxon>
        <taxon>Stentoridae</taxon>
        <taxon>Stentor</taxon>
    </lineage>
</organism>
<evidence type="ECO:0000313" key="2">
    <source>
        <dbReference type="Proteomes" id="UP000187209"/>
    </source>
</evidence>
<dbReference type="EMBL" id="MPUH01000723">
    <property type="protein sequence ID" value="OMJ74891.1"/>
    <property type="molecule type" value="Genomic_DNA"/>
</dbReference>